<dbReference type="PANTHER" id="PTHR42982:SF8">
    <property type="entry name" value="SEC-INDEPENDENT PROTEIN TRANSLOCASE PROTEIN TATA"/>
    <property type="match status" value="1"/>
</dbReference>
<dbReference type="Pfam" id="PF02416">
    <property type="entry name" value="TatA_B_E"/>
    <property type="match status" value="1"/>
</dbReference>
<dbReference type="NCBIfam" id="TIGR01411">
    <property type="entry name" value="tatAE"/>
    <property type="match status" value="1"/>
</dbReference>
<evidence type="ECO:0000256" key="1">
    <source>
        <dbReference type="ARBA" id="ARBA00004162"/>
    </source>
</evidence>
<dbReference type="HAMAP" id="MF_00236">
    <property type="entry name" value="TatA_E"/>
    <property type="match status" value="1"/>
</dbReference>
<dbReference type="RefSeq" id="WP_104432999.1">
    <property type="nucleotide sequence ID" value="NZ_PTJD01000007.1"/>
</dbReference>
<dbReference type="NCBIfam" id="NF001854">
    <property type="entry name" value="PRK00575.1"/>
    <property type="match status" value="1"/>
</dbReference>
<comment type="function">
    <text evidence="9">Part of the twin-arginine translocation (Tat) system that transports large folded proteins containing a characteristic twin-arginine motif in their signal peptide across membranes. TatA could form the protein-conducting channel of the Tat system.</text>
</comment>
<keyword evidence="4 9" id="KW-0812">Transmembrane</keyword>
<evidence type="ECO:0000256" key="7">
    <source>
        <dbReference type="ARBA" id="ARBA00023010"/>
    </source>
</evidence>
<keyword evidence="6 9" id="KW-1133">Transmembrane helix</keyword>
<dbReference type="GO" id="GO:0008320">
    <property type="term" value="F:protein transmembrane transporter activity"/>
    <property type="evidence" value="ECO:0007669"/>
    <property type="project" value="UniProtKB-UniRule"/>
</dbReference>
<keyword evidence="8 9" id="KW-0472">Membrane</keyword>
<evidence type="ECO:0000256" key="6">
    <source>
        <dbReference type="ARBA" id="ARBA00022989"/>
    </source>
</evidence>
<dbReference type="GO" id="GO:0033281">
    <property type="term" value="C:TAT protein transport complex"/>
    <property type="evidence" value="ECO:0007669"/>
    <property type="project" value="UniProtKB-UniRule"/>
</dbReference>
<dbReference type="InterPro" id="IPR003369">
    <property type="entry name" value="TatA/B/E"/>
</dbReference>
<evidence type="ECO:0000256" key="3">
    <source>
        <dbReference type="ARBA" id="ARBA00022475"/>
    </source>
</evidence>
<feature type="region of interest" description="Disordered" evidence="10">
    <location>
        <begin position="48"/>
        <end position="95"/>
    </location>
</feature>
<evidence type="ECO:0000256" key="8">
    <source>
        <dbReference type="ARBA" id="ARBA00023136"/>
    </source>
</evidence>
<dbReference type="PANTHER" id="PTHR42982">
    <property type="entry name" value="SEC-INDEPENDENT PROTEIN TRANSLOCASE PROTEIN TATA"/>
    <property type="match status" value="1"/>
</dbReference>
<dbReference type="Gene3D" id="1.20.5.3310">
    <property type="match status" value="1"/>
</dbReference>
<evidence type="ECO:0000313" key="11">
    <source>
        <dbReference type="EMBL" id="PPK94703.1"/>
    </source>
</evidence>
<reference evidence="11 12" key="1">
    <citation type="submission" date="2018-02" db="EMBL/GenBank/DDBJ databases">
        <title>Genomic Encyclopedia of Archaeal and Bacterial Type Strains, Phase II (KMG-II): from individual species to whole genera.</title>
        <authorList>
            <person name="Goeker M."/>
        </authorList>
    </citation>
    <scope>NUCLEOTIDE SEQUENCE [LARGE SCALE GENOMIC DNA]</scope>
    <source>
        <strain evidence="11 12">DSM 22857</strain>
    </source>
</reference>
<dbReference type="Proteomes" id="UP000239485">
    <property type="component" value="Unassembled WGS sequence"/>
</dbReference>
<dbReference type="GO" id="GO:0043953">
    <property type="term" value="P:protein transport by the Tat complex"/>
    <property type="evidence" value="ECO:0007669"/>
    <property type="project" value="UniProtKB-UniRule"/>
</dbReference>
<keyword evidence="5 9" id="KW-0653">Protein transport</keyword>
<comment type="caution">
    <text evidence="11">The sequence shown here is derived from an EMBL/GenBank/DDBJ whole genome shotgun (WGS) entry which is preliminary data.</text>
</comment>
<name>A0A2S6IKE4_9ACTN</name>
<keyword evidence="12" id="KW-1185">Reference proteome</keyword>
<keyword evidence="3 9" id="KW-1003">Cell membrane</keyword>
<dbReference type="EMBL" id="PTJD01000007">
    <property type="protein sequence ID" value="PPK94703.1"/>
    <property type="molecule type" value="Genomic_DNA"/>
</dbReference>
<keyword evidence="7 9" id="KW-0811">Translocation</keyword>
<comment type="similarity">
    <text evidence="9">Belongs to the TatA/E family.</text>
</comment>
<protein>
    <recommendedName>
        <fullName evidence="9">Sec-independent protein translocase protein TatA</fullName>
    </recommendedName>
</protein>
<proteinExistence type="inferred from homology"/>
<evidence type="ECO:0000256" key="10">
    <source>
        <dbReference type="SAM" id="MobiDB-lite"/>
    </source>
</evidence>
<evidence type="ECO:0000256" key="2">
    <source>
        <dbReference type="ARBA" id="ARBA00022448"/>
    </source>
</evidence>
<sequence>MFNRLLDSPVHLIILLVLVLLLFGAKRLPDAARGLGRSLRIFKSEVKEMKRDDAPPSADSSAPLEGRVVVDTDAPKHTPSGSHTGAPGSDPHRNA</sequence>
<accession>A0A2S6IKE4</accession>
<gene>
    <name evidence="9" type="primary">tatA</name>
    <name evidence="11" type="ORF">CLV92_107206</name>
</gene>
<dbReference type="OrthoDB" id="5245163at2"/>
<evidence type="ECO:0000256" key="4">
    <source>
        <dbReference type="ARBA" id="ARBA00022692"/>
    </source>
</evidence>
<evidence type="ECO:0000313" key="12">
    <source>
        <dbReference type="Proteomes" id="UP000239485"/>
    </source>
</evidence>
<comment type="subcellular location">
    <subcellularLocation>
        <location evidence="1 9">Cell membrane</location>
        <topology evidence="1 9">Single-pass membrane protein</topology>
    </subcellularLocation>
</comment>
<comment type="subunit">
    <text evidence="9">The Tat system comprises two distinct complexes: a TatABC complex, containing multiple copies of TatA, TatB and TatC subunits, and a separate TatA complex, containing only TatA subunits. Substrates initially bind to the TatABC complex, which probably triggers association of the separate TatA complex to form the active translocon.</text>
</comment>
<organism evidence="11 12">
    <name type="scientific">Kineococcus xinjiangensis</name>
    <dbReference type="NCBI Taxonomy" id="512762"/>
    <lineage>
        <taxon>Bacteria</taxon>
        <taxon>Bacillati</taxon>
        <taxon>Actinomycetota</taxon>
        <taxon>Actinomycetes</taxon>
        <taxon>Kineosporiales</taxon>
        <taxon>Kineosporiaceae</taxon>
        <taxon>Kineococcus</taxon>
    </lineage>
</organism>
<evidence type="ECO:0000256" key="5">
    <source>
        <dbReference type="ARBA" id="ARBA00022927"/>
    </source>
</evidence>
<dbReference type="InterPro" id="IPR006312">
    <property type="entry name" value="TatA/E"/>
</dbReference>
<keyword evidence="2 9" id="KW-0813">Transport</keyword>
<evidence type="ECO:0000256" key="9">
    <source>
        <dbReference type="HAMAP-Rule" id="MF_00236"/>
    </source>
</evidence>
<dbReference type="AlphaFoldDB" id="A0A2S6IKE4"/>